<gene>
    <name evidence="3" type="ORF">CPA56_09165</name>
</gene>
<feature type="transmembrane region" description="Helical" evidence="2">
    <location>
        <begin position="345"/>
        <end position="364"/>
    </location>
</feature>
<sequence>MATLVQTSAEGQIRLIVPNVLQHDAVRSVGPCQPAAIQQVTGARDGGHGVTVSPEQFAQTGILHAIVTPVVSLDARIIPEIQQGLIFGSPDDDDPGPPRMPLGMQMPLLLRQMQHGAYPQQQQVGMGGAGQIGIRPTFEAVQLHPRGGVFRQHQHGDILHGRSRLGPPDELPGTHALLEGATDDHVHPLLPTVSLQHLQHDLGTLAADDIHPLAAQQPAHLAVVRPCRVQKKDVDIFFVQRGQDLHYASLEARCRRKGAEQGDLRPCLSSSLLRHCRYDCLTGRSESFMDTSPSSAHSSSARSERLLSGTRPHQQGGFVMGRVLLNLIWVLAHFAFSFLIQLTELFAPILLILGAGWALLPHLISLATANLGSLTEDQQTHDIVNHISHTIPDQLVVAGHLLTPHGLISDGLLLMALAAASSTAAAWLARRL</sequence>
<keyword evidence="4" id="KW-1185">Reference proteome</keyword>
<protein>
    <submittedName>
        <fullName evidence="3">Uncharacterized protein</fullName>
    </submittedName>
</protein>
<proteinExistence type="predicted"/>
<keyword evidence="2" id="KW-1133">Transmembrane helix</keyword>
<evidence type="ECO:0000313" key="4">
    <source>
        <dbReference type="Proteomes" id="UP000765338"/>
    </source>
</evidence>
<feature type="compositionally biased region" description="Low complexity" evidence="1">
    <location>
        <begin position="292"/>
        <end position="301"/>
    </location>
</feature>
<keyword evidence="2" id="KW-0812">Transmembrane</keyword>
<evidence type="ECO:0000256" key="1">
    <source>
        <dbReference type="SAM" id="MobiDB-lite"/>
    </source>
</evidence>
<dbReference type="Proteomes" id="UP000765338">
    <property type="component" value="Unassembled WGS sequence"/>
</dbReference>
<organism evidence="3 4">
    <name type="scientific">Bombella mellum</name>
    <dbReference type="NCBI Taxonomy" id="2039288"/>
    <lineage>
        <taxon>Bacteria</taxon>
        <taxon>Pseudomonadati</taxon>
        <taxon>Pseudomonadota</taxon>
        <taxon>Alphaproteobacteria</taxon>
        <taxon>Acetobacterales</taxon>
        <taxon>Acetobacteraceae</taxon>
        <taxon>Bombella</taxon>
    </lineage>
</organism>
<accession>A0ABR5ZV21</accession>
<evidence type="ECO:0000313" key="3">
    <source>
        <dbReference type="EMBL" id="MBA5728136.1"/>
    </source>
</evidence>
<feature type="transmembrane region" description="Helical" evidence="2">
    <location>
        <begin position="411"/>
        <end position="429"/>
    </location>
</feature>
<reference evidence="3 4" key="1">
    <citation type="submission" date="2017-10" db="EMBL/GenBank/DDBJ databases">
        <authorList>
            <person name="Jakob F."/>
        </authorList>
    </citation>
    <scope>NUCLEOTIDE SEQUENCE [LARGE SCALE GENOMIC DNA]</scope>
    <source>
        <strain evidence="3 4">TMW 2.1889</strain>
    </source>
</reference>
<dbReference type="EMBL" id="PDLY01000007">
    <property type="protein sequence ID" value="MBA5728136.1"/>
    <property type="molecule type" value="Genomic_DNA"/>
</dbReference>
<feature type="region of interest" description="Disordered" evidence="1">
    <location>
        <begin position="289"/>
        <end position="309"/>
    </location>
</feature>
<evidence type="ECO:0000256" key="2">
    <source>
        <dbReference type="SAM" id="Phobius"/>
    </source>
</evidence>
<name>A0ABR5ZV21_9PROT</name>
<feature type="transmembrane region" description="Helical" evidence="2">
    <location>
        <begin position="319"/>
        <end position="340"/>
    </location>
</feature>
<comment type="caution">
    <text evidence="3">The sequence shown here is derived from an EMBL/GenBank/DDBJ whole genome shotgun (WGS) entry which is preliminary data.</text>
</comment>
<keyword evidence="2" id="KW-0472">Membrane</keyword>